<reference evidence="2 3" key="1">
    <citation type="submission" date="2020-07" db="EMBL/GenBank/DDBJ databases">
        <title>Sequencing the genomes of 1000 actinobacteria strains.</title>
        <authorList>
            <person name="Klenk H.-P."/>
        </authorList>
    </citation>
    <scope>NUCLEOTIDE SEQUENCE [LARGE SCALE GENOMIC DNA]</scope>
    <source>
        <strain evidence="2 3">DSM 45927</strain>
    </source>
</reference>
<protein>
    <submittedName>
        <fullName evidence="2">Uncharacterized protein</fullName>
    </submittedName>
</protein>
<dbReference type="AlphaFoldDB" id="A0A853BPY1"/>
<organism evidence="2 3">
    <name type="scientific">Streptomonospora nanhaiensis</name>
    <dbReference type="NCBI Taxonomy" id="1323731"/>
    <lineage>
        <taxon>Bacteria</taxon>
        <taxon>Bacillati</taxon>
        <taxon>Actinomycetota</taxon>
        <taxon>Actinomycetes</taxon>
        <taxon>Streptosporangiales</taxon>
        <taxon>Nocardiopsidaceae</taxon>
        <taxon>Streptomonospora</taxon>
    </lineage>
</organism>
<evidence type="ECO:0000256" key="1">
    <source>
        <dbReference type="SAM" id="MobiDB-lite"/>
    </source>
</evidence>
<dbReference type="EMBL" id="JACCFO010000001">
    <property type="protein sequence ID" value="NYI96716.1"/>
    <property type="molecule type" value="Genomic_DNA"/>
</dbReference>
<accession>A0A853BPY1</accession>
<evidence type="ECO:0000313" key="3">
    <source>
        <dbReference type="Proteomes" id="UP000575985"/>
    </source>
</evidence>
<comment type="caution">
    <text evidence="2">The sequence shown here is derived from an EMBL/GenBank/DDBJ whole genome shotgun (WGS) entry which is preliminary data.</text>
</comment>
<name>A0A853BPY1_9ACTN</name>
<proteinExistence type="predicted"/>
<dbReference type="RefSeq" id="WP_179768039.1">
    <property type="nucleotide sequence ID" value="NZ_JACCFO010000001.1"/>
</dbReference>
<feature type="region of interest" description="Disordered" evidence="1">
    <location>
        <begin position="170"/>
        <end position="208"/>
    </location>
</feature>
<keyword evidence="3" id="KW-1185">Reference proteome</keyword>
<evidence type="ECO:0000313" key="2">
    <source>
        <dbReference type="EMBL" id="NYI96716.1"/>
    </source>
</evidence>
<dbReference type="Proteomes" id="UP000575985">
    <property type="component" value="Unassembled WGS sequence"/>
</dbReference>
<sequence length="208" mass="23080">MTETPRQLAERLAQLTWDTRPERERAQTLLMREYLRRAALWAREVGRLRPEIAEPELVLWPFADLPQALAPDVRAPAEDIALAEQGFADQGLHDTMKETCRRALHFRAVQAAGIALPRLPDPYAPLILMFERGDFFTPRPGGYVEVGSVNLKVGRMGKYLREEPFAPMDPAALDALDSGQGPRTGGGTLESARPDQRRPAGGGRGMGR</sequence>
<gene>
    <name evidence="2" type="ORF">HNR12_002993</name>
</gene>